<accession>A0A3R5Q2W0</accession>
<comment type="caution">
    <text evidence="3">Lacks conserved residue(s) required for the propagation of feature annotation.</text>
</comment>
<keyword evidence="2" id="KW-1015">Disulfide bond</keyword>
<evidence type="ECO:0000256" key="1">
    <source>
        <dbReference type="ARBA" id="ARBA00022737"/>
    </source>
</evidence>
<dbReference type="CDD" id="cd00041">
    <property type="entry name" value="CUB"/>
    <property type="match status" value="1"/>
</dbReference>
<dbReference type="SMART" id="SM00042">
    <property type="entry name" value="CUB"/>
    <property type="match status" value="1"/>
</dbReference>
<feature type="domain" description="CUB" evidence="4">
    <location>
        <begin position="106"/>
        <end position="219"/>
    </location>
</feature>
<dbReference type="PANTHER" id="PTHR24251:SF37">
    <property type="entry name" value="CUB DOMAIN-CONTAINING PROTEIN"/>
    <property type="match status" value="1"/>
</dbReference>
<dbReference type="Proteomes" id="UP000266721">
    <property type="component" value="Unassembled WGS sequence"/>
</dbReference>
<protein>
    <submittedName>
        <fullName evidence="5">Tolloid 1 protein</fullName>
    </submittedName>
</protein>
<dbReference type="InterPro" id="IPR000859">
    <property type="entry name" value="CUB_dom"/>
</dbReference>
<gene>
    <name evidence="5" type="ORF">AM593_03936</name>
</gene>
<feature type="non-terminal residue" evidence="5">
    <location>
        <position position="220"/>
    </location>
</feature>
<evidence type="ECO:0000259" key="4">
    <source>
        <dbReference type="PROSITE" id="PS01180"/>
    </source>
</evidence>
<feature type="non-terminal residue" evidence="5">
    <location>
        <position position="1"/>
    </location>
</feature>
<reference evidence="5 6" key="1">
    <citation type="journal article" date="2016" name="PLoS ONE">
        <title>A First Insight into the Genome of the Filter-Feeder Mussel Mytilus galloprovincialis.</title>
        <authorList>
            <person name="Murgarella M."/>
            <person name="Puiu D."/>
            <person name="Novoa B."/>
            <person name="Figueras A."/>
            <person name="Posada D."/>
            <person name="Canchaya C."/>
        </authorList>
    </citation>
    <scope>NUCLEOTIDE SEQUENCE [LARGE SCALE GENOMIC DNA]</scope>
    <source>
        <tissue evidence="5">Muscle</tissue>
    </source>
</reference>
<organism evidence="5 6">
    <name type="scientific">Mytilus galloprovincialis</name>
    <name type="common">Mediterranean mussel</name>
    <dbReference type="NCBI Taxonomy" id="29158"/>
    <lineage>
        <taxon>Eukaryota</taxon>
        <taxon>Metazoa</taxon>
        <taxon>Spiralia</taxon>
        <taxon>Lophotrochozoa</taxon>
        <taxon>Mollusca</taxon>
        <taxon>Bivalvia</taxon>
        <taxon>Autobranchia</taxon>
        <taxon>Pteriomorphia</taxon>
        <taxon>Mytilida</taxon>
        <taxon>Mytiloidea</taxon>
        <taxon>Mytilidae</taxon>
        <taxon>Mytilinae</taxon>
        <taxon>Mytilus</taxon>
    </lineage>
</organism>
<name>A0A3R5Q2W0_MYTGA</name>
<dbReference type="PANTHER" id="PTHR24251">
    <property type="entry name" value="OVOCHYMASE-RELATED"/>
    <property type="match status" value="1"/>
</dbReference>
<proteinExistence type="predicted"/>
<dbReference type="FunFam" id="2.60.120.290:FF:000013">
    <property type="entry name" value="Membrane frizzled-related protein"/>
    <property type="match status" value="1"/>
</dbReference>
<keyword evidence="1" id="KW-0677">Repeat</keyword>
<sequence>MPVSQIYEKTVFRNVSELGGNVMVTFDIILKARYVIMQDGSTVMIDSSMVKKIVSLAVGVNQIDLHVIDLGSSPDITTPEGTIDVESTTYVTGNTSSTLQPREISCYENYNASNGRIQSPNYPADYSNSMTCHYLIQSPLMLPITLSFIDFEVEARSSGSCYDYVEIYDGSSLTDHRLAKYCGSSLPNPVTAFSAEMLIVFYTDESVVMRGFNAMFLDFS</sequence>
<dbReference type="AlphaFoldDB" id="A0A3R5Q2W0"/>
<dbReference type="SUPFAM" id="SSF49854">
    <property type="entry name" value="Spermadhesin, CUB domain"/>
    <property type="match status" value="1"/>
</dbReference>
<evidence type="ECO:0000313" key="5">
    <source>
        <dbReference type="EMBL" id="OPL20882.1"/>
    </source>
</evidence>
<dbReference type="Pfam" id="PF00431">
    <property type="entry name" value="CUB"/>
    <property type="match status" value="1"/>
</dbReference>
<evidence type="ECO:0000256" key="2">
    <source>
        <dbReference type="ARBA" id="ARBA00023157"/>
    </source>
</evidence>
<evidence type="ECO:0000313" key="6">
    <source>
        <dbReference type="Proteomes" id="UP000266721"/>
    </source>
</evidence>
<keyword evidence="6" id="KW-1185">Reference proteome</keyword>
<dbReference type="Gene3D" id="2.60.120.290">
    <property type="entry name" value="Spermadhesin, CUB domain"/>
    <property type="match status" value="1"/>
</dbReference>
<evidence type="ECO:0000256" key="3">
    <source>
        <dbReference type="PROSITE-ProRule" id="PRU00059"/>
    </source>
</evidence>
<dbReference type="InterPro" id="IPR035914">
    <property type="entry name" value="Sperma_CUB_dom_sf"/>
</dbReference>
<dbReference type="EMBL" id="KV598520">
    <property type="protein sequence ID" value="OPL20882.1"/>
    <property type="molecule type" value="Genomic_DNA"/>
</dbReference>
<dbReference type="PROSITE" id="PS01180">
    <property type="entry name" value="CUB"/>
    <property type="match status" value="1"/>
</dbReference>